<proteinExistence type="predicted"/>
<reference evidence="1 2" key="1">
    <citation type="journal article" date="2015" name="Genome Biol. Evol.">
        <title>Comparative Genomics of a Bacterivorous Green Alga Reveals Evolutionary Causalities and Consequences of Phago-Mixotrophic Mode of Nutrition.</title>
        <authorList>
            <person name="Burns J.A."/>
            <person name="Paasch A."/>
            <person name="Narechania A."/>
            <person name="Kim E."/>
        </authorList>
    </citation>
    <scope>NUCLEOTIDE SEQUENCE [LARGE SCALE GENOMIC DNA]</scope>
    <source>
        <strain evidence="1 2">PLY_AMNH</strain>
    </source>
</reference>
<protein>
    <submittedName>
        <fullName evidence="1">Uncharacterized protein</fullName>
    </submittedName>
</protein>
<dbReference type="EMBL" id="LGRX02033765">
    <property type="protein sequence ID" value="KAK3239996.1"/>
    <property type="molecule type" value="Genomic_DNA"/>
</dbReference>
<name>A0AAE0BNQ9_9CHLO</name>
<gene>
    <name evidence="1" type="ORF">CYMTET_50121</name>
</gene>
<evidence type="ECO:0000313" key="1">
    <source>
        <dbReference type="EMBL" id="KAK3239996.1"/>
    </source>
</evidence>
<sequence>MLKKVFDPASVKKTHVYHRSYSPRWWPDSTVLNYDGRGRHLIIDVVIGFPCASSFVERASRELLHTTGVEERRKVALYGDVSLHRLVSFVVEAFGELGAQAKKFLEECVERCQDRLGPDIISATWSTPTFMSYRGQKIMVALQGAQTFGLRSRALQDFP</sequence>
<evidence type="ECO:0000313" key="2">
    <source>
        <dbReference type="Proteomes" id="UP001190700"/>
    </source>
</evidence>
<organism evidence="1 2">
    <name type="scientific">Cymbomonas tetramitiformis</name>
    <dbReference type="NCBI Taxonomy" id="36881"/>
    <lineage>
        <taxon>Eukaryota</taxon>
        <taxon>Viridiplantae</taxon>
        <taxon>Chlorophyta</taxon>
        <taxon>Pyramimonadophyceae</taxon>
        <taxon>Pyramimonadales</taxon>
        <taxon>Pyramimonadaceae</taxon>
        <taxon>Cymbomonas</taxon>
    </lineage>
</organism>
<comment type="caution">
    <text evidence="1">The sequence shown here is derived from an EMBL/GenBank/DDBJ whole genome shotgun (WGS) entry which is preliminary data.</text>
</comment>
<dbReference type="Proteomes" id="UP001190700">
    <property type="component" value="Unassembled WGS sequence"/>
</dbReference>
<dbReference type="AlphaFoldDB" id="A0AAE0BNQ9"/>
<keyword evidence="2" id="KW-1185">Reference proteome</keyword>
<accession>A0AAE0BNQ9</accession>